<dbReference type="SUPFAM" id="SSF46785">
    <property type="entry name" value="Winged helix' DNA-binding domain"/>
    <property type="match status" value="1"/>
</dbReference>
<dbReference type="RefSeq" id="WP_166947141.1">
    <property type="nucleotide sequence ID" value="NZ_JAARLZ010000003.1"/>
</dbReference>
<dbReference type="Pfam" id="PF08279">
    <property type="entry name" value="HTH_11"/>
    <property type="match status" value="1"/>
</dbReference>
<reference evidence="4 5" key="1">
    <citation type="submission" date="2020-03" db="EMBL/GenBank/DDBJ databases">
        <authorList>
            <person name="Lai Q."/>
        </authorList>
    </citation>
    <scope>NUCLEOTIDE SEQUENCE [LARGE SCALE GENOMIC DNA]</scope>
    <source>
        <strain evidence="4 5">CCUG 25036</strain>
    </source>
</reference>
<dbReference type="InterPro" id="IPR051534">
    <property type="entry name" value="CBASS_pafABC_assoc_protein"/>
</dbReference>
<evidence type="ECO:0000313" key="5">
    <source>
        <dbReference type="Proteomes" id="UP000490980"/>
    </source>
</evidence>
<organism evidence="4 5">
    <name type="scientific">Luteibacter anthropi</name>
    <dbReference type="NCBI Taxonomy" id="564369"/>
    <lineage>
        <taxon>Bacteria</taxon>
        <taxon>Pseudomonadati</taxon>
        <taxon>Pseudomonadota</taxon>
        <taxon>Gammaproteobacteria</taxon>
        <taxon>Lysobacterales</taxon>
        <taxon>Rhodanobacteraceae</taxon>
        <taxon>Luteibacter</taxon>
    </lineage>
</organism>
<evidence type="ECO:0000256" key="1">
    <source>
        <dbReference type="SAM" id="MobiDB-lite"/>
    </source>
</evidence>
<comment type="caution">
    <text evidence="4">The sequence shown here is derived from an EMBL/GenBank/DDBJ whole genome shotgun (WGS) entry which is preliminary data.</text>
</comment>
<name>A0A7X5U8X2_9GAMM</name>
<proteinExistence type="predicted"/>
<evidence type="ECO:0000259" key="2">
    <source>
        <dbReference type="Pfam" id="PF08279"/>
    </source>
</evidence>
<dbReference type="InterPro" id="IPR036390">
    <property type="entry name" value="WH_DNA-bd_sf"/>
</dbReference>
<dbReference type="PROSITE" id="PS52050">
    <property type="entry name" value="WYL"/>
    <property type="match status" value="1"/>
</dbReference>
<dbReference type="PANTHER" id="PTHR34580:SF3">
    <property type="entry name" value="PROTEIN PAFB"/>
    <property type="match status" value="1"/>
</dbReference>
<dbReference type="InterPro" id="IPR026881">
    <property type="entry name" value="WYL_dom"/>
</dbReference>
<gene>
    <name evidence="4" type="ORF">HBF25_06520</name>
</gene>
<dbReference type="Proteomes" id="UP000490980">
    <property type="component" value="Unassembled WGS sequence"/>
</dbReference>
<sequence>MPRSDRLFRLLHLLRSLPPPVTAQQLASSAGISLRSVYRDIEVLRAGGAEIDSERGYGYTLINDGIMRPQAFSRLEIEAIALGMAEVRHMGDAALAGAAETVLAKVASTLPSRTQEHMAHAISHVRRFGQRYAVLPDVDVIREACWQERALLIDYSDRQGAFTRRTVWPLAVVYLEQMLVLLARCCLRDDFRMFRLERIQAVEATTVSFRPRRAGLLRRYLHELEQRGSSPTGKDRERRIDEAGPGESGLDYPSG</sequence>
<dbReference type="InterPro" id="IPR036388">
    <property type="entry name" value="WH-like_DNA-bd_sf"/>
</dbReference>
<feature type="compositionally biased region" description="Basic and acidic residues" evidence="1">
    <location>
        <begin position="233"/>
        <end position="242"/>
    </location>
</feature>
<keyword evidence="5" id="KW-1185">Reference proteome</keyword>
<dbReference type="AlphaFoldDB" id="A0A7X5U8X2"/>
<dbReference type="Pfam" id="PF13280">
    <property type="entry name" value="WYL"/>
    <property type="match status" value="1"/>
</dbReference>
<dbReference type="PANTHER" id="PTHR34580">
    <property type="match status" value="1"/>
</dbReference>
<dbReference type="Gene3D" id="1.10.10.10">
    <property type="entry name" value="Winged helix-like DNA-binding domain superfamily/Winged helix DNA-binding domain"/>
    <property type="match status" value="1"/>
</dbReference>
<dbReference type="InterPro" id="IPR013196">
    <property type="entry name" value="HTH_11"/>
</dbReference>
<accession>A0A7X5U8X2</accession>
<feature type="domain" description="Helix-turn-helix type 11" evidence="2">
    <location>
        <begin position="6"/>
        <end position="59"/>
    </location>
</feature>
<evidence type="ECO:0000259" key="3">
    <source>
        <dbReference type="Pfam" id="PF13280"/>
    </source>
</evidence>
<feature type="domain" description="WYL" evidence="3">
    <location>
        <begin position="138"/>
        <end position="203"/>
    </location>
</feature>
<dbReference type="EMBL" id="JAARLZ010000003">
    <property type="protein sequence ID" value="NII06043.1"/>
    <property type="molecule type" value="Genomic_DNA"/>
</dbReference>
<protein>
    <submittedName>
        <fullName evidence="4">WYL domain-containing protein</fullName>
    </submittedName>
</protein>
<feature type="region of interest" description="Disordered" evidence="1">
    <location>
        <begin position="225"/>
        <end position="255"/>
    </location>
</feature>
<evidence type="ECO:0000313" key="4">
    <source>
        <dbReference type="EMBL" id="NII06043.1"/>
    </source>
</evidence>